<evidence type="ECO:0000313" key="1">
    <source>
        <dbReference type="EMBL" id="ACV08075.1"/>
    </source>
</evidence>
<gene>
    <name evidence="1" type="ordered locus">Jden_0410</name>
</gene>
<name>C7QZR9_JONDD</name>
<dbReference type="EMBL" id="CP001706">
    <property type="protein sequence ID" value="ACV08075.1"/>
    <property type="molecule type" value="Genomic_DNA"/>
</dbReference>
<dbReference type="KEGG" id="jde:Jden_0410"/>
<dbReference type="HOGENOM" id="CLU_3080744_0_0_11"/>
<dbReference type="Proteomes" id="UP000000628">
    <property type="component" value="Chromosome"/>
</dbReference>
<evidence type="ECO:0000313" key="2">
    <source>
        <dbReference type="Proteomes" id="UP000000628"/>
    </source>
</evidence>
<organism evidence="1 2">
    <name type="scientific">Jonesia denitrificans (strain ATCC 14870 / DSM 20603 / BCRC 15368 / CIP 55.134 / JCM 11481 / NBRC 15587 / NCTC 10816 / Prevot 55134)</name>
    <name type="common">Listeria denitrificans</name>
    <dbReference type="NCBI Taxonomy" id="471856"/>
    <lineage>
        <taxon>Bacteria</taxon>
        <taxon>Bacillati</taxon>
        <taxon>Actinomycetota</taxon>
        <taxon>Actinomycetes</taxon>
        <taxon>Micrococcales</taxon>
        <taxon>Jonesiaceae</taxon>
        <taxon>Jonesia</taxon>
    </lineage>
</organism>
<keyword evidence="2" id="KW-1185">Reference proteome</keyword>
<reference evidence="1 2" key="1">
    <citation type="journal article" date="2009" name="Stand. Genomic Sci.">
        <title>Complete genome sequence of Jonesia denitrificans type strain (Prevot 55134).</title>
        <authorList>
            <person name="Pukall R."/>
            <person name="Gehrich-Schroter G."/>
            <person name="Lapidus A."/>
            <person name="Nolan M."/>
            <person name="Glavina Del Rio T."/>
            <person name="Lucas S."/>
            <person name="Chen F."/>
            <person name="Tice H."/>
            <person name="Pitluck S."/>
            <person name="Cheng J.F."/>
            <person name="Copeland A."/>
            <person name="Saunders E."/>
            <person name="Brettin T."/>
            <person name="Detter J.C."/>
            <person name="Bruce D."/>
            <person name="Goodwin L."/>
            <person name="Pati A."/>
            <person name="Ivanova N."/>
            <person name="Mavromatis K."/>
            <person name="Ovchinnikova G."/>
            <person name="Chen A."/>
            <person name="Palaniappan K."/>
            <person name="Land M."/>
            <person name="Hauser L."/>
            <person name="Chang Y.J."/>
            <person name="Jeffries C.D."/>
            <person name="Chain P."/>
            <person name="Goker M."/>
            <person name="Bristow J."/>
            <person name="Eisen J.A."/>
            <person name="Markowitz V."/>
            <person name="Hugenholtz P."/>
            <person name="Kyrpides N.C."/>
            <person name="Klenk H.P."/>
            <person name="Han C."/>
        </authorList>
    </citation>
    <scope>NUCLEOTIDE SEQUENCE [LARGE SCALE GENOMIC DNA]</scope>
    <source>
        <strain evidence="2">ATCC 14870 / DSM 20603 / BCRC 15368 / CIP 55.134 / JCM 11481 / NBRC 15587 / NCTC 10816 / Prevot 55134</strain>
    </source>
</reference>
<dbReference type="AlphaFoldDB" id="C7QZR9"/>
<proteinExistence type="predicted"/>
<sequence>MRIGCFVRFGCDQKQEHPYSMQDTHIMCMRQHTIAGIVMPRVAWWCCAVNMG</sequence>
<protein>
    <submittedName>
        <fullName evidence="1">Uncharacterized protein</fullName>
    </submittedName>
</protein>
<accession>C7QZR9</accession>